<dbReference type="CDD" id="cd00433">
    <property type="entry name" value="Peptidase_M17"/>
    <property type="match status" value="1"/>
</dbReference>
<evidence type="ECO:0000256" key="12">
    <source>
        <dbReference type="ARBA" id="ARBA00045966"/>
    </source>
</evidence>
<evidence type="ECO:0000256" key="5">
    <source>
        <dbReference type="ARBA" id="ARBA00022801"/>
    </source>
</evidence>
<evidence type="ECO:0000256" key="11">
    <source>
        <dbReference type="ARBA" id="ARBA00031564"/>
    </source>
</evidence>
<dbReference type="InterPro" id="IPR008283">
    <property type="entry name" value="Peptidase_M17_N"/>
</dbReference>
<feature type="domain" description="Cytosol aminopeptidase" evidence="15">
    <location>
        <begin position="281"/>
        <end position="288"/>
    </location>
</feature>
<evidence type="ECO:0000313" key="17">
    <source>
        <dbReference type="Proteomes" id="UP001558652"/>
    </source>
</evidence>
<comment type="caution">
    <text evidence="16">The sequence shown here is derived from an EMBL/GenBank/DDBJ whole genome shotgun (WGS) entry which is preliminary data.</text>
</comment>
<dbReference type="GO" id="GO:0006508">
    <property type="term" value="P:proteolysis"/>
    <property type="evidence" value="ECO:0007669"/>
    <property type="project" value="UniProtKB-KW"/>
</dbReference>
<keyword evidence="17" id="KW-1185">Reference proteome</keyword>
<dbReference type="InterPro" id="IPR011356">
    <property type="entry name" value="Leucine_aapep/pepB"/>
</dbReference>
<evidence type="ECO:0000313" key="16">
    <source>
        <dbReference type="EMBL" id="KAL1122893.1"/>
    </source>
</evidence>
<name>A0ABD0YP16_9HEMI</name>
<evidence type="ECO:0000256" key="2">
    <source>
        <dbReference type="ARBA" id="ARBA00014190"/>
    </source>
</evidence>
<dbReference type="InterPro" id="IPR043472">
    <property type="entry name" value="Macro_dom-like"/>
</dbReference>
<dbReference type="Pfam" id="PF02789">
    <property type="entry name" value="Peptidase_M17_N"/>
    <property type="match status" value="1"/>
</dbReference>
<keyword evidence="4" id="KW-0645">Protease</keyword>
<accession>A0ABD0YP16</accession>
<dbReference type="SUPFAM" id="SSF52949">
    <property type="entry name" value="Macro domain-like"/>
    <property type="match status" value="1"/>
</dbReference>
<evidence type="ECO:0000259" key="15">
    <source>
        <dbReference type="PROSITE" id="PS00631"/>
    </source>
</evidence>
<comment type="similarity">
    <text evidence="1">Belongs to the peptidase M17 family.</text>
</comment>
<sequence>GKSRIYYKPSCEYDAVALVGLGKECDGYNKEEEIEEGRENVRVAAAVGAQSLQGIDCTHVFVEDFGDAEAAAEGVTLGLFTYQEWKDLNKRKKIPIVEGYEICDPAGWQRGIIKANAQNLARRLSDAPSNFMTPTKFAETANSELSCHGVTVTAHNKDWALDKKMGAFLSVAQGSVEPLKFLEMTYKGGSQGQNPIVLVGKGITFDTGGISLKPSNKMDEMRGDMGGAACVVATMQAIAALKIPINVIGLTPLCENMPSGHATKPGDIVTAMNGKNIIVDNTDAEGRLILADALCYAASFNPSFTLDIATLTGAMRVALGGVLTGVFTNSDYHWEELKKAGSITGDRVWRFPLYKEFTKRVTAIDYHAADVNNVGKGTGGGACTAAAFLKEFAPPKNWMHLDIAGVMGPDSDIPYLQKGMTGRPTRTLVEFLMRLACPS</sequence>
<evidence type="ECO:0000256" key="14">
    <source>
        <dbReference type="ARBA" id="ARBA00049107"/>
    </source>
</evidence>
<dbReference type="SUPFAM" id="SSF53187">
    <property type="entry name" value="Zn-dependent exopeptidases"/>
    <property type="match status" value="1"/>
</dbReference>
<evidence type="ECO:0000256" key="9">
    <source>
        <dbReference type="ARBA" id="ARBA00030930"/>
    </source>
</evidence>
<proteinExistence type="inferred from homology"/>
<dbReference type="PRINTS" id="PR00481">
    <property type="entry name" value="LAMNOPPTDASE"/>
</dbReference>
<reference evidence="16 17" key="1">
    <citation type="submission" date="2024-07" db="EMBL/GenBank/DDBJ databases">
        <title>Chromosome-level genome assembly of the water stick insect Ranatra chinensis (Heteroptera: Nepidae).</title>
        <authorList>
            <person name="Liu X."/>
        </authorList>
    </citation>
    <scope>NUCLEOTIDE SEQUENCE [LARGE SCALE GENOMIC DNA]</scope>
    <source>
        <strain evidence="16">Cailab_2021Rc</strain>
        <tissue evidence="16">Muscle</tissue>
    </source>
</reference>
<protein>
    <recommendedName>
        <fullName evidence="2">Cytosol aminopeptidase</fullName>
        <ecNumber evidence="7">3.4.13.23</ecNumber>
    </recommendedName>
    <alternativeName>
        <fullName evidence="10">Cysteinylglycine-S-conjugate dipeptidase</fullName>
    </alternativeName>
    <alternativeName>
        <fullName evidence="11">Leucine aminopeptidase 3</fullName>
    </alternativeName>
    <alternativeName>
        <fullName evidence="9">Proline aminopeptidase</fullName>
    </alternativeName>
    <alternativeName>
        <fullName evidence="8">Prolyl aminopeptidase</fullName>
    </alternativeName>
</protein>
<dbReference type="EC" id="3.4.13.23" evidence="7"/>
<keyword evidence="5" id="KW-0378">Hydrolase</keyword>
<dbReference type="EMBL" id="JBFDAA010000013">
    <property type="protein sequence ID" value="KAL1122893.1"/>
    <property type="molecule type" value="Genomic_DNA"/>
</dbReference>
<feature type="non-terminal residue" evidence="16">
    <location>
        <position position="1"/>
    </location>
</feature>
<evidence type="ECO:0000256" key="1">
    <source>
        <dbReference type="ARBA" id="ARBA00009528"/>
    </source>
</evidence>
<evidence type="ECO:0000256" key="8">
    <source>
        <dbReference type="ARBA" id="ARBA00029605"/>
    </source>
</evidence>
<dbReference type="Gene3D" id="3.40.630.10">
    <property type="entry name" value="Zn peptidases"/>
    <property type="match status" value="1"/>
</dbReference>
<evidence type="ECO:0000256" key="10">
    <source>
        <dbReference type="ARBA" id="ARBA00030997"/>
    </source>
</evidence>
<dbReference type="PROSITE" id="PS00631">
    <property type="entry name" value="CYTOSOL_AP"/>
    <property type="match status" value="1"/>
</dbReference>
<evidence type="ECO:0000256" key="3">
    <source>
        <dbReference type="ARBA" id="ARBA00022438"/>
    </source>
</evidence>
<comment type="catalytic activity">
    <reaction evidence="13">
        <text>S-benzyl-L-cysteinylglycine + H2O = S-benzyl-L-cysteine + glycine</text>
        <dbReference type="Rhea" id="RHEA:62568"/>
        <dbReference type="ChEBI" id="CHEBI:15377"/>
        <dbReference type="ChEBI" id="CHEBI:57305"/>
        <dbReference type="ChEBI" id="CHEBI:145802"/>
        <dbReference type="ChEBI" id="CHEBI:145803"/>
    </reaction>
    <physiologicalReaction direction="left-to-right" evidence="13">
        <dbReference type="Rhea" id="RHEA:62569"/>
    </physiologicalReaction>
</comment>
<dbReference type="Gene3D" id="3.40.220.10">
    <property type="entry name" value="Leucine Aminopeptidase, subunit E, domain 1"/>
    <property type="match status" value="1"/>
</dbReference>
<keyword evidence="3" id="KW-0031">Aminopeptidase</keyword>
<dbReference type="AlphaFoldDB" id="A0ABD0YP16"/>
<dbReference type="GO" id="GO:0004177">
    <property type="term" value="F:aminopeptidase activity"/>
    <property type="evidence" value="ECO:0007669"/>
    <property type="project" value="UniProtKB-KW"/>
</dbReference>
<evidence type="ECO:0000256" key="4">
    <source>
        <dbReference type="ARBA" id="ARBA00022670"/>
    </source>
</evidence>
<evidence type="ECO:0000256" key="13">
    <source>
        <dbReference type="ARBA" id="ARBA00047881"/>
    </source>
</evidence>
<comment type="catalytic activity">
    <reaction evidence="6">
        <text>an S-substituted L-cysteinylglycine + H2O = an S-substituted L-cysteine + glycine</text>
        <dbReference type="Rhea" id="RHEA:60444"/>
        <dbReference type="ChEBI" id="CHEBI:15377"/>
        <dbReference type="ChEBI" id="CHEBI:57305"/>
        <dbReference type="ChEBI" id="CHEBI:58717"/>
        <dbReference type="ChEBI" id="CHEBI:143103"/>
        <dbReference type="EC" id="3.4.13.23"/>
    </reaction>
    <physiologicalReaction direction="left-to-right" evidence="6">
        <dbReference type="Rhea" id="RHEA:60445"/>
    </physiologicalReaction>
</comment>
<evidence type="ECO:0000256" key="6">
    <source>
        <dbReference type="ARBA" id="ARBA00023511"/>
    </source>
</evidence>
<dbReference type="PANTHER" id="PTHR11963">
    <property type="entry name" value="LEUCINE AMINOPEPTIDASE-RELATED"/>
    <property type="match status" value="1"/>
</dbReference>
<dbReference type="InterPro" id="IPR000819">
    <property type="entry name" value="Peptidase_M17_C"/>
</dbReference>
<dbReference type="PANTHER" id="PTHR11963:SF23">
    <property type="entry name" value="CYTOSOL AMINOPEPTIDASE"/>
    <property type="match status" value="1"/>
</dbReference>
<evidence type="ECO:0000256" key="7">
    <source>
        <dbReference type="ARBA" id="ARBA00023625"/>
    </source>
</evidence>
<dbReference type="Proteomes" id="UP001558652">
    <property type="component" value="Unassembled WGS sequence"/>
</dbReference>
<dbReference type="Pfam" id="PF00883">
    <property type="entry name" value="Peptidase_M17"/>
    <property type="match status" value="1"/>
</dbReference>
<comment type="function">
    <text evidence="12">Cytosolic metallopeptidase that catalyzes the removal of unsubstituted N-terminal hydrophobic amino acids from various peptides. The presence of Zn(2+) ions is essential for the peptidase activity, and the association with other cofactors can modulate the substrate spectificity of the enzyme. For instance, in the presence of Mn(2+), it displays a specific Cys-Gly hydrolyzing activity of Cys-Gly-S-conjugates. Involved in the metabolism of glutathione and in the degradation of glutathione S-conjugates, which may play a role in the control of the cell redox status.</text>
</comment>
<comment type="catalytic activity">
    <reaction evidence="14">
        <text>L-cysteinylglycine + H2O = L-cysteine + glycine</text>
        <dbReference type="Rhea" id="RHEA:28783"/>
        <dbReference type="ChEBI" id="CHEBI:15377"/>
        <dbReference type="ChEBI" id="CHEBI:35235"/>
        <dbReference type="ChEBI" id="CHEBI:57305"/>
        <dbReference type="ChEBI" id="CHEBI:61694"/>
    </reaction>
    <physiologicalReaction direction="left-to-right" evidence="14">
        <dbReference type="Rhea" id="RHEA:28784"/>
    </physiologicalReaction>
</comment>
<gene>
    <name evidence="16" type="ORF">AAG570_003218</name>
</gene>
<organism evidence="16 17">
    <name type="scientific">Ranatra chinensis</name>
    <dbReference type="NCBI Taxonomy" id="642074"/>
    <lineage>
        <taxon>Eukaryota</taxon>
        <taxon>Metazoa</taxon>
        <taxon>Ecdysozoa</taxon>
        <taxon>Arthropoda</taxon>
        <taxon>Hexapoda</taxon>
        <taxon>Insecta</taxon>
        <taxon>Pterygota</taxon>
        <taxon>Neoptera</taxon>
        <taxon>Paraneoptera</taxon>
        <taxon>Hemiptera</taxon>
        <taxon>Heteroptera</taxon>
        <taxon>Panheteroptera</taxon>
        <taxon>Nepomorpha</taxon>
        <taxon>Nepidae</taxon>
        <taxon>Ranatrinae</taxon>
        <taxon>Ranatra</taxon>
    </lineage>
</organism>